<accession>A0A372LZ69</accession>
<dbReference type="RefSeq" id="WP_128558971.1">
    <property type="nucleotide sequence ID" value="NZ_QUAK01000208.1"/>
</dbReference>
<name>A0A372LZ69_9ACTN</name>
<dbReference type="AlphaFoldDB" id="A0A372LZ69"/>
<evidence type="ECO:0008006" key="3">
    <source>
        <dbReference type="Google" id="ProtNLM"/>
    </source>
</evidence>
<dbReference type="OrthoDB" id="583154at2"/>
<keyword evidence="2" id="KW-1185">Reference proteome</keyword>
<proteinExistence type="predicted"/>
<dbReference type="SUPFAM" id="SSF55681">
    <property type="entry name" value="Class II aaRS and biotin synthetases"/>
    <property type="match status" value="1"/>
</dbReference>
<evidence type="ECO:0000313" key="1">
    <source>
        <dbReference type="EMBL" id="RFU83337.1"/>
    </source>
</evidence>
<dbReference type="InterPro" id="IPR045864">
    <property type="entry name" value="aa-tRNA-synth_II/BPL/LPL"/>
</dbReference>
<dbReference type="Gene3D" id="3.30.930.10">
    <property type="entry name" value="Bira Bifunctional Protein, Domain 2"/>
    <property type="match status" value="1"/>
</dbReference>
<gene>
    <name evidence="1" type="ORF">DY218_28295</name>
</gene>
<sequence>MTRLTGAAGAPALAILDPAATRLLDTLDAVFTDWGLRAGAEEISPPPLYPVSDLEKFDVYDNFPHLAWAATGFDLADGEVKAVDGEFGPGTLQQARYGLPHATCYGAYLYHEGDRLPGDTLLTLVNRCFRHEERYGGLRRLASFRMREIVALGSHAHTQDVIARFGRCIEDFATALGLGLERQAATDPFFRSDDARALMARLSPVKYEYQYGDLAIASVNTHRNFFGERCAILKPDGEHAHTSCVAFGLERWLWVLQDRFGTDPDAALDAVRRAADAVTVADR</sequence>
<protein>
    <recommendedName>
        <fullName evidence="3">Aminoacyl-transfer RNA synthetases class-II family profile domain-containing protein</fullName>
    </recommendedName>
</protein>
<comment type="caution">
    <text evidence="1">The sequence shown here is derived from an EMBL/GenBank/DDBJ whole genome shotgun (WGS) entry which is preliminary data.</text>
</comment>
<reference evidence="1 2" key="1">
    <citation type="submission" date="2018-08" db="EMBL/GenBank/DDBJ databases">
        <title>Isolation, diversity and antifungal activity of Actinobacteria from wheat.</title>
        <authorList>
            <person name="Han C."/>
        </authorList>
    </citation>
    <scope>NUCLEOTIDE SEQUENCE [LARGE SCALE GENOMIC DNA]</scope>
    <source>
        <strain evidence="1 2">NEAU-YY421</strain>
    </source>
</reference>
<organism evidence="1 2">
    <name type="scientific">Streptomyces triticagri</name>
    <dbReference type="NCBI Taxonomy" id="2293568"/>
    <lineage>
        <taxon>Bacteria</taxon>
        <taxon>Bacillati</taxon>
        <taxon>Actinomycetota</taxon>
        <taxon>Actinomycetes</taxon>
        <taxon>Kitasatosporales</taxon>
        <taxon>Streptomycetaceae</taxon>
        <taxon>Streptomyces</taxon>
    </lineage>
</organism>
<dbReference type="EMBL" id="QUAK01000208">
    <property type="protein sequence ID" value="RFU83337.1"/>
    <property type="molecule type" value="Genomic_DNA"/>
</dbReference>
<dbReference type="Proteomes" id="UP000263094">
    <property type="component" value="Unassembled WGS sequence"/>
</dbReference>
<evidence type="ECO:0000313" key="2">
    <source>
        <dbReference type="Proteomes" id="UP000263094"/>
    </source>
</evidence>